<dbReference type="Gene3D" id="3.90.550.10">
    <property type="entry name" value="Spore Coat Polysaccharide Biosynthesis Protein SpsA, Chain A"/>
    <property type="match status" value="1"/>
</dbReference>
<evidence type="ECO:0000256" key="4">
    <source>
        <dbReference type="ARBA" id="ARBA00022679"/>
    </source>
</evidence>
<evidence type="ECO:0000256" key="1">
    <source>
        <dbReference type="ARBA" id="ARBA00004202"/>
    </source>
</evidence>
<name>A0ABR7LJ62_9ACTN</name>
<dbReference type="InterPro" id="IPR051612">
    <property type="entry name" value="Teichoic_Acid_Biosynth"/>
</dbReference>
<keyword evidence="4" id="KW-0808">Transferase</keyword>
<dbReference type="Proteomes" id="UP000805614">
    <property type="component" value="Unassembled WGS sequence"/>
</dbReference>
<sequence length="1155" mass="128298">MSPRVSIIVPIRASEPHLRECLDSLEAQTLTDIEVVLVDCGLDDRLQDVADDRFRVTKAEGASAGAARDTGAGIATGEFLMFADADGVLAEDACERLAGTLAATGSDFAAGNVHVLTDRGPRQSKGHGRALGRTRKRTHISRDQDLFTDSTVAGKLFRRTFWDRHGFGFGDGGGHGDLAVTLPAHFQASSVDVLHEPVCFERPETAKPPFDDAAATEAFAAAVKARAFIAAHGGAGRRKHLRHYDEIALGDRLKSFLDAMPDADEALRSRVVELAAGFVAETGLSALDPLPALTRLKWYLAHRGFVTELVKVVRFERGKTNVEIVRRRGRRYARYPYFSHEKMAIPRSVYRAGAELDLRTKIHDVSWRDGKLQIAGEAHIHSFSERRRWLSLKLFVLRQSGSRRTLVVPALSKRRPGAAKGNDPYEWAGFSFAIDPKRLRAKGGWRDGTWNIVGGVVNTGVFRRARLRGGSTGGAAHPPYHYVDDDVRVLPEVAGGRLRLRVETVRAKAVTCRADGAELVIEGRLAAMAAEPSALRLTAGRDAEPITVPLTVTGKSGDGTAFEARIRPVELPVEDTATETAAAWNIAVVAGKETARLVMAEGLDDARSLDGDREFVAGRTWDGYLRLSAHPVRPVMSTCEWRPDGTLVLSGEHSALDSRSADIVLRLRGRSQQHAFPVTVDGNRFRAEISVAAVTSMAGTLPLRAGTWDVLFRRTDVDGEARAVELGRAAAERFPSHVEVDGRRYTLDHHRYEQALITVGSNVRPDEAHGQRKLWAEARDRAAREGLKDAVMFISYNGKQFSDSPRAIHTELMRRGSTLEQLWEVNDGQAAVPDTVRPIRRRGAEWYDALASSRYIVTNVRMPEFFTRRADQILIQAWHGTPLKKVGRDVKEVHFSYAPGMATVKKKEKKSEPKLAEWSHLISPNRFSTEILGRAFKGSYEEILEVGFPRNDILYSPEADKIVAEVRARIGIPDGKRVILYGPTWRDDQYYGRGRYKFDLQLDLDEAKRRLGDDHVLLIRPHSNVVDAVPRAGDGFVYDVAAYPDVNDLFLIADVLITDYSSLMFDYANTGRPMLFFTYDLEHYRDTLRGFYIDFEKESPGPLLRTSEEVIDALVNIDQIAQEYKEAYDRFAERFCDLDDGGAAGRAIDQVFEKG</sequence>
<reference evidence="8 9" key="1">
    <citation type="submission" date="2020-06" db="EMBL/GenBank/DDBJ databases">
        <title>Actinomadura xiongansis sp. nov., isolated from soil of Baiyangdian.</title>
        <authorList>
            <person name="Zhang X."/>
        </authorList>
    </citation>
    <scope>NUCLEOTIDE SEQUENCE [LARGE SCALE GENOMIC DNA]</scope>
    <source>
        <strain evidence="8 9">HBUM206468</strain>
    </source>
</reference>
<comment type="caution">
    <text evidence="8">The sequence shown here is derived from an EMBL/GenBank/DDBJ whole genome shotgun (WGS) entry which is preliminary data.</text>
</comment>
<proteinExistence type="inferred from homology"/>
<evidence type="ECO:0000256" key="5">
    <source>
        <dbReference type="ARBA" id="ARBA00022944"/>
    </source>
</evidence>
<evidence type="ECO:0000313" key="8">
    <source>
        <dbReference type="EMBL" id="MBC6464790.1"/>
    </source>
</evidence>
<dbReference type="InterPro" id="IPR001173">
    <property type="entry name" value="Glyco_trans_2-like"/>
</dbReference>
<keyword evidence="6" id="KW-0472">Membrane</keyword>
<dbReference type="RefSeq" id="WP_187241770.1">
    <property type="nucleotide sequence ID" value="NZ_BAAAOK010000008.1"/>
</dbReference>
<keyword evidence="3" id="KW-1003">Cell membrane</keyword>
<evidence type="ECO:0000259" key="7">
    <source>
        <dbReference type="Pfam" id="PF00535"/>
    </source>
</evidence>
<dbReference type="Pfam" id="PF04464">
    <property type="entry name" value="Glyphos_transf"/>
    <property type="match status" value="1"/>
</dbReference>
<dbReference type="CDD" id="cd00761">
    <property type="entry name" value="Glyco_tranf_GTA_type"/>
    <property type="match status" value="1"/>
</dbReference>
<dbReference type="Pfam" id="PF00535">
    <property type="entry name" value="Glycos_transf_2"/>
    <property type="match status" value="1"/>
</dbReference>
<organism evidence="8 9">
    <name type="scientific">Actinomadura alba</name>
    <dbReference type="NCBI Taxonomy" id="406431"/>
    <lineage>
        <taxon>Bacteria</taxon>
        <taxon>Bacillati</taxon>
        <taxon>Actinomycetota</taxon>
        <taxon>Actinomycetes</taxon>
        <taxon>Streptosporangiales</taxon>
        <taxon>Thermomonosporaceae</taxon>
        <taxon>Actinomadura</taxon>
    </lineage>
</organism>
<dbReference type="Gene3D" id="3.40.50.12580">
    <property type="match status" value="1"/>
</dbReference>
<dbReference type="PANTHER" id="PTHR37316:SF3">
    <property type="entry name" value="TEICHOIC ACID GLYCEROL-PHOSPHATE TRANSFERASE"/>
    <property type="match status" value="1"/>
</dbReference>
<dbReference type="PANTHER" id="PTHR37316">
    <property type="entry name" value="TEICHOIC ACID GLYCEROL-PHOSPHATE PRIMASE"/>
    <property type="match status" value="1"/>
</dbReference>
<evidence type="ECO:0000313" key="9">
    <source>
        <dbReference type="Proteomes" id="UP000805614"/>
    </source>
</evidence>
<dbReference type="EMBL" id="JABVEC010000002">
    <property type="protein sequence ID" value="MBC6464790.1"/>
    <property type="molecule type" value="Genomic_DNA"/>
</dbReference>
<feature type="domain" description="Glycosyltransferase 2-like" evidence="7">
    <location>
        <begin position="6"/>
        <end position="159"/>
    </location>
</feature>
<dbReference type="Gene3D" id="3.40.50.11820">
    <property type="match status" value="1"/>
</dbReference>
<dbReference type="InterPro" id="IPR029044">
    <property type="entry name" value="Nucleotide-diphossugar_trans"/>
</dbReference>
<dbReference type="InterPro" id="IPR043148">
    <property type="entry name" value="TagF_C"/>
</dbReference>
<comment type="similarity">
    <text evidence="2">Belongs to the CDP-glycerol glycerophosphotransferase family.</text>
</comment>
<dbReference type="InterPro" id="IPR007554">
    <property type="entry name" value="Glycerophosphate_synth"/>
</dbReference>
<keyword evidence="5" id="KW-0777">Teichoic acid biosynthesis</keyword>
<protein>
    <submittedName>
        <fullName evidence="8">Bifunctional glycosyltransferase family 2 protein/CDP-glycerol:glycerophosphate glycerophosphotransferase</fullName>
    </submittedName>
</protein>
<gene>
    <name evidence="8" type="ORF">HKK74_04660</name>
</gene>
<keyword evidence="9" id="KW-1185">Reference proteome</keyword>
<dbReference type="SUPFAM" id="SSF53448">
    <property type="entry name" value="Nucleotide-diphospho-sugar transferases"/>
    <property type="match status" value="1"/>
</dbReference>
<evidence type="ECO:0000256" key="2">
    <source>
        <dbReference type="ARBA" id="ARBA00010488"/>
    </source>
</evidence>
<accession>A0ABR7LJ62</accession>
<evidence type="ECO:0000256" key="6">
    <source>
        <dbReference type="ARBA" id="ARBA00023136"/>
    </source>
</evidence>
<dbReference type="SUPFAM" id="SSF53756">
    <property type="entry name" value="UDP-Glycosyltransferase/glycogen phosphorylase"/>
    <property type="match status" value="1"/>
</dbReference>
<evidence type="ECO:0000256" key="3">
    <source>
        <dbReference type="ARBA" id="ARBA00022475"/>
    </source>
</evidence>
<comment type="subcellular location">
    <subcellularLocation>
        <location evidence="1">Cell membrane</location>
        <topology evidence="1">Peripheral membrane protein</topology>
    </subcellularLocation>
</comment>
<dbReference type="InterPro" id="IPR043149">
    <property type="entry name" value="TagF_N"/>
</dbReference>